<accession>S3NFQ9</accession>
<comment type="caution">
    <text evidence="1">The sequence shown here is derived from an EMBL/GenBank/DDBJ whole genome shotgun (WGS) entry which is preliminary data.</text>
</comment>
<dbReference type="PATRIC" id="fig|421052.3.peg.981"/>
<dbReference type="Gene3D" id="3.40.50.1820">
    <property type="entry name" value="alpha/beta hydrolase"/>
    <property type="match status" value="1"/>
</dbReference>
<dbReference type="Proteomes" id="UP000014568">
    <property type="component" value="Unassembled WGS sequence"/>
</dbReference>
<dbReference type="SUPFAM" id="SSF53474">
    <property type="entry name" value="alpha/beta-Hydrolases"/>
    <property type="match status" value="1"/>
</dbReference>
<dbReference type="OrthoDB" id="9804993at2"/>
<dbReference type="STRING" id="632955.GCA_000829675_01566"/>
<proteinExistence type="predicted"/>
<organism evidence="1 2">
    <name type="scientific">Acinetobacter rudis CIP 110305</name>
    <dbReference type="NCBI Taxonomy" id="421052"/>
    <lineage>
        <taxon>Bacteria</taxon>
        <taxon>Pseudomonadati</taxon>
        <taxon>Pseudomonadota</taxon>
        <taxon>Gammaproteobacteria</taxon>
        <taxon>Moraxellales</taxon>
        <taxon>Moraxellaceae</taxon>
        <taxon>Acinetobacter</taxon>
    </lineage>
</organism>
<dbReference type="Pfam" id="PF06821">
    <property type="entry name" value="Ser_hydrolase"/>
    <property type="match status" value="1"/>
</dbReference>
<dbReference type="AlphaFoldDB" id="S3NFQ9"/>
<evidence type="ECO:0000313" key="1">
    <source>
        <dbReference type="EMBL" id="EPF77333.1"/>
    </source>
</evidence>
<dbReference type="InterPro" id="IPR029058">
    <property type="entry name" value="AB_hydrolase_fold"/>
</dbReference>
<gene>
    <name evidence="1" type="ORF">F945_00999</name>
</gene>
<name>S3NFQ9_9GAMM</name>
<evidence type="ECO:0000313" key="2">
    <source>
        <dbReference type="Proteomes" id="UP000014568"/>
    </source>
</evidence>
<keyword evidence="2" id="KW-1185">Reference proteome</keyword>
<evidence type="ECO:0008006" key="3">
    <source>
        <dbReference type="Google" id="ProtNLM"/>
    </source>
</evidence>
<dbReference type="eggNOG" id="COG3545">
    <property type="taxonomic scope" value="Bacteria"/>
</dbReference>
<reference evidence="1 2" key="1">
    <citation type="submission" date="2013-06" db="EMBL/GenBank/DDBJ databases">
        <title>The Genome Sequence of Acinetobacter rudis CIP 110305.</title>
        <authorList>
            <consortium name="The Broad Institute Genome Sequencing Platform"/>
            <consortium name="The Broad Institute Genome Sequencing Center for Infectious Disease"/>
            <person name="Cerqueira G."/>
            <person name="Feldgarden M."/>
            <person name="Courvalin P."/>
            <person name="Perichon B."/>
            <person name="Grillot-Courvalin C."/>
            <person name="Clermont D."/>
            <person name="Rocha E."/>
            <person name="Yoon E.-J."/>
            <person name="Nemec A."/>
            <person name="Young S.K."/>
            <person name="Zeng Q."/>
            <person name="Gargeya S."/>
            <person name="Fitzgerald M."/>
            <person name="Abouelleil A."/>
            <person name="Alvarado L."/>
            <person name="Berlin A.M."/>
            <person name="Chapman S.B."/>
            <person name="Dewar J."/>
            <person name="Goldberg J."/>
            <person name="Griggs A."/>
            <person name="Gujja S."/>
            <person name="Hansen M."/>
            <person name="Howarth C."/>
            <person name="Imamovic A."/>
            <person name="Larimer J."/>
            <person name="McCowan C."/>
            <person name="Murphy C."/>
            <person name="Pearson M."/>
            <person name="Priest M."/>
            <person name="Roberts A."/>
            <person name="Saif S."/>
            <person name="Shea T."/>
            <person name="Sykes S."/>
            <person name="Wortman J."/>
            <person name="Nusbaum C."/>
            <person name="Birren B."/>
        </authorList>
    </citation>
    <scope>NUCLEOTIDE SEQUENCE [LARGE SCALE GENOMIC DNA]</scope>
    <source>
        <strain evidence="1 2">CIP 110305</strain>
    </source>
</reference>
<dbReference type="HOGENOM" id="CLU_088863_0_0_6"/>
<dbReference type="GO" id="GO:0016787">
    <property type="term" value="F:hydrolase activity"/>
    <property type="evidence" value="ECO:0007669"/>
    <property type="project" value="InterPro"/>
</dbReference>
<sequence>MIHTLIVPGVGGSNIDHWQSWLERQLKSTSRVQQDWDHPVLSMWVANMAEALLQAPDNVQIVAHSFGCLTSLATLDQYPELCNKVKKLILVAPANPARFCATGFAQPIDSASQATETEDNYRDYFLQLQPKVPTEMIMSENDPWLSFDIAQQLSQVWQVPSRNLGQVGHINVASGFGYFPEIFDHLLLAKQHGLAVHAEDWIHRLKFSI</sequence>
<dbReference type="RefSeq" id="WP_016655421.1">
    <property type="nucleotide sequence ID" value="NZ_KE340352.1"/>
</dbReference>
<dbReference type="EMBL" id="ATGI01000008">
    <property type="protein sequence ID" value="EPF77333.1"/>
    <property type="molecule type" value="Genomic_DNA"/>
</dbReference>
<protein>
    <recommendedName>
        <fullName evidence="3">AB hydrolase-1 domain-containing protein</fullName>
    </recommendedName>
</protein>
<dbReference type="InterPro" id="IPR010662">
    <property type="entry name" value="RBBP9/YdeN"/>
</dbReference>